<dbReference type="EMBL" id="AMZH03007771">
    <property type="protein sequence ID" value="RRT60472.1"/>
    <property type="molecule type" value="Genomic_DNA"/>
</dbReference>
<comment type="caution">
    <text evidence="2">The sequence shown here is derived from an EMBL/GenBank/DDBJ whole genome shotgun (WGS) entry which is preliminary data.</text>
</comment>
<accession>A0A426Z930</accession>
<evidence type="ECO:0000256" key="1">
    <source>
        <dbReference type="SAM" id="MobiDB-lite"/>
    </source>
</evidence>
<reference evidence="2 3" key="1">
    <citation type="journal article" date="2014" name="Agronomy (Basel)">
        <title>A Draft Genome Sequence for Ensete ventricosum, the Drought-Tolerant Tree Against Hunger.</title>
        <authorList>
            <person name="Harrison J."/>
            <person name="Moore K.A."/>
            <person name="Paszkiewicz K."/>
            <person name="Jones T."/>
            <person name="Grant M."/>
            <person name="Ambacheew D."/>
            <person name="Muzemil S."/>
            <person name="Studholme D.J."/>
        </authorList>
    </citation>
    <scope>NUCLEOTIDE SEQUENCE [LARGE SCALE GENOMIC DNA]</scope>
</reference>
<name>A0A426Z930_ENSVE</name>
<organism evidence="2 3">
    <name type="scientific">Ensete ventricosum</name>
    <name type="common">Abyssinian banana</name>
    <name type="synonym">Musa ensete</name>
    <dbReference type="NCBI Taxonomy" id="4639"/>
    <lineage>
        <taxon>Eukaryota</taxon>
        <taxon>Viridiplantae</taxon>
        <taxon>Streptophyta</taxon>
        <taxon>Embryophyta</taxon>
        <taxon>Tracheophyta</taxon>
        <taxon>Spermatophyta</taxon>
        <taxon>Magnoliopsida</taxon>
        <taxon>Liliopsida</taxon>
        <taxon>Zingiberales</taxon>
        <taxon>Musaceae</taxon>
        <taxon>Ensete</taxon>
    </lineage>
</organism>
<feature type="region of interest" description="Disordered" evidence="1">
    <location>
        <begin position="128"/>
        <end position="173"/>
    </location>
</feature>
<protein>
    <submittedName>
        <fullName evidence="2">Uncharacterized protein</fullName>
    </submittedName>
</protein>
<dbReference type="AlphaFoldDB" id="A0A426Z930"/>
<evidence type="ECO:0000313" key="2">
    <source>
        <dbReference type="EMBL" id="RRT60472.1"/>
    </source>
</evidence>
<evidence type="ECO:0000313" key="3">
    <source>
        <dbReference type="Proteomes" id="UP000287651"/>
    </source>
</evidence>
<proteinExistence type="predicted"/>
<sequence>MPMLCCTSDANFPAHTRSKRYHLRMRSSTWLVELKRLMATLGIQYLHTHKLPNHVVLREDKSGPHFDLQDFFTPNHCGQPEVRADRNEDEWEWPTGAVKKSRRNLSLSPPSGKLTDRLRLTKSFAGSGGMVVGRTRPSALPLGDTFRGRRQSKNKGGVPPMSPGPSPSANTVHSNEMDYATLQAFASLGRRQPFRSY</sequence>
<gene>
    <name evidence="2" type="ORF">B296_00021095</name>
</gene>
<dbReference type="Proteomes" id="UP000287651">
    <property type="component" value="Unassembled WGS sequence"/>
</dbReference>